<dbReference type="EMBL" id="JAEKJA010000001">
    <property type="protein sequence ID" value="MBJ3774344.1"/>
    <property type="molecule type" value="Genomic_DNA"/>
</dbReference>
<evidence type="ECO:0000313" key="1">
    <source>
        <dbReference type="EMBL" id="MBJ3774344.1"/>
    </source>
</evidence>
<dbReference type="RefSeq" id="WP_198880231.1">
    <property type="nucleotide sequence ID" value="NZ_JAEKJA010000001.1"/>
</dbReference>
<evidence type="ECO:0000313" key="2">
    <source>
        <dbReference type="Proteomes" id="UP000609531"/>
    </source>
</evidence>
<accession>A0A934MJ93</accession>
<proteinExistence type="predicted"/>
<dbReference type="NCBIfam" id="NF047331">
    <property type="entry name" value="phage_HTJ"/>
    <property type="match status" value="1"/>
</dbReference>
<sequence>MSETIELLEEQLERLREVRAKGVDSYTINTAMGSRSMTFRSDAQLAVAIRDVERRISALSRPRRPFLQLRVDRGLS</sequence>
<name>A0A934MJ93_9HYPH</name>
<evidence type="ECO:0008006" key="3">
    <source>
        <dbReference type="Google" id="ProtNLM"/>
    </source>
</evidence>
<dbReference type="AlphaFoldDB" id="A0A934MJ93"/>
<reference evidence="1" key="1">
    <citation type="submission" date="2020-12" db="EMBL/GenBank/DDBJ databases">
        <title>Bacterial taxonomy.</title>
        <authorList>
            <person name="Pan X."/>
        </authorList>
    </citation>
    <scope>NUCLEOTIDE SEQUENCE</scope>
    <source>
        <strain evidence="1">B2012</strain>
    </source>
</reference>
<gene>
    <name evidence="1" type="ORF">JCR33_01500</name>
</gene>
<keyword evidence="2" id="KW-1185">Reference proteome</keyword>
<comment type="caution">
    <text evidence="1">The sequence shown here is derived from an EMBL/GenBank/DDBJ whole genome shotgun (WGS) entry which is preliminary data.</text>
</comment>
<dbReference type="Proteomes" id="UP000609531">
    <property type="component" value="Unassembled WGS sequence"/>
</dbReference>
<organism evidence="1 2">
    <name type="scientific">Acuticoccus mangrovi</name>
    <dbReference type="NCBI Taxonomy" id="2796142"/>
    <lineage>
        <taxon>Bacteria</taxon>
        <taxon>Pseudomonadati</taxon>
        <taxon>Pseudomonadota</taxon>
        <taxon>Alphaproteobacteria</taxon>
        <taxon>Hyphomicrobiales</taxon>
        <taxon>Amorphaceae</taxon>
        <taxon>Acuticoccus</taxon>
    </lineage>
</organism>
<protein>
    <recommendedName>
        <fullName evidence="3">GpW protein</fullName>
    </recommendedName>
</protein>